<evidence type="ECO:0000313" key="2">
    <source>
        <dbReference type="Proteomes" id="UP000499080"/>
    </source>
</evidence>
<dbReference type="AlphaFoldDB" id="A0A4Y2G2I3"/>
<sequence length="57" mass="6409">MNLERLKVCQATRRGNKALTCTKHGGSLAEPGFDRGTLWLRNRDLTTWPQGLSPNLE</sequence>
<dbReference type="Proteomes" id="UP000499080">
    <property type="component" value="Unassembled WGS sequence"/>
</dbReference>
<accession>A0A4Y2G2I3</accession>
<feature type="non-terminal residue" evidence="1">
    <location>
        <position position="57"/>
    </location>
</feature>
<gene>
    <name evidence="1" type="ORF">AVEN_76994_1</name>
</gene>
<organism evidence="1 2">
    <name type="scientific">Araneus ventricosus</name>
    <name type="common">Orbweaver spider</name>
    <name type="synonym">Epeira ventricosa</name>
    <dbReference type="NCBI Taxonomy" id="182803"/>
    <lineage>
        <taxon>Eukaryota</taxon>
        <taxon>Metazoa</taxon>
        <taxon>Ecdysozoa</taxon>
        <taxon>Arthropoda</taxon>
        <taxon>Chelicerata</taxon>
        <taxon>Arachnida</taxon>
        <taxon>Araneae</taxon>
        <taxon>Araneomorphae</taxon>
        <taxon>Entelegynae</taxon>
        <taxon>Araneoidea</taxon>
        <taxon>Araneidae</taxon>
        <taxon>Araneus</taxon>
    </lineage>
</organism>
<keyword evidence="2" id="KW-1185">Reference proteome</keyword>
<protein>
    <submittedName>
        <fullName evidence="1">Uncharacterized protein</fullName>
    </submittedName>
</protein>
<dbReference type="EMBL" id="BGPR01097817">
    <property type="protein sequence ID" value="GBM46868.1"/>
    <property type="molecule type" value="Genomic_DNA"/>
</dbReference>
<evidence type="ECO:0000313" key="1">
    <source>
        <dbReference type="EMBL" id="GBM46868.1"/>
    </source>
</evidence>
<name>A0A4Y2G2I3_ARAVE</name>
<reference evidence="1 2" key="1">
    <citation type="journal article" date="2019" name="Sci. Rep.">
        <title>Orb-weaving spider Araneus ventricosus genome elucidates the spidroin gene catalogue.</title>
        <authorList>
            <person name="Kono N."/>
            <person name="Nakamura H."/>
            <person name="Ohtoshi R."/>
            <person name="Moran D.A.P."/>
            <person name="Shinohara A."/>
            <person name="Yoshida Y."/>
            <person name="Fujiwara M."/>
            <person name="Mori M."/>
            <person name="Tomita M."/>
            <person name="Arakawa K."/>
        </authorList>
    </citation>
    <scope>NUCLEOTIDE SEQUENCE [LARGE SCALE GENOMIC DNA]</scope>
</reference>
<proteinExistence type="predicted"/>
<comment type="caution">
    <text evidence="1">The sequence shown here is derived from an EMBL/GenBank/DDBJ whole genome shotgun (WGS) entry which is preliminary data.</text>
</comment>